<evidence type="ECO:0000313" key="18">
    <source>
        <dbReference type="EMBL" id="OGF34151.1"/>
    </source>
</evidence>
<dbReference type="Pfam" id="PF01434">
    <property type="entry name" value="Peptidase_M41"/>
    <property type="match status" value="1"/>
</dbReference>
<dbReference type="GO" id="GO:0008270">
    <property type="term" value="F:zinc ion binding"/>
    <property type="evidence" value="ECO:0007669"/>
    <property type="project" value="UniProtKB-UniRule"/>
</dbReference>
<evidence type="ECO:0000256" key="3">
    <source>
        <dbReference type="ARBA" id="ARBA00022475"/>
    </source>
</evidence>
<comment type="cofactor">
    <cofactor evidence="15">
        <name>Zn(2+)</name>
        <dbReference type="ChEBI" id="CHEBI:29105"/>
    </cofactor>
    <text evidence="15">Binds 1 zinc ion per subunit.</text>
</comment>
<dbReference type="Pfam" id="PF06480">
    <property type="entry name" value="FtsH_ext"/>
    <property type="match status" value="1"/>
</dbReference>
<evidence type="ECO:0000256" key="12">
    <source>
        <dbReference type="ARBA" id="ARBA00023049"/>
    </source>
</evidence>
<dbReference type="GO" id="GO:0004222">
    <property type="term" value="F:metalloendopeptidase activity"/>
    <property type="evidence" value="ECO:0007669"/>
    <property type="project" value="InterPro"/>
</dbReference>
<accession>A0A1F5T6P9</accession>
<evidence type="ECO:0000256" key="1">
    <source>
        <dbReference type="ARBA" id="ARBA00004370"/>
    </source>
</evidence>
<feature type="binding site" evidence="15">
    <location>
        <position position="427"/>
    </location>
    <ligand>
        <name>Zn(2+)</name>
        <dbReference type="ChEBI" id="CHEBI:29105"/>
        <note>catalytic</note>
    </ligand>
</feature>
<keyword evidence="5 15" id="KW-0812">Transmembrane</keyword>
<evidence type="ECO:0000256" key="11">
    <source>
        <dbReference type="ARBA" id="ARBA00022989"/>
    </source>
</evidence>
<keyword evidence="7 15" id="KW-0547">Nucleotide-binding</keyword>
<feature type="transmembrane region" description="Helical" evidence="15">
    <location>
        <begin position="6"/>
        <end position="27"/>
    </location>
</feature>
<feature type="binding site" evidence="15">
    <location>
        <position position="503"/>
    </location>
    <ligand>
        <name>Zn(2+)</name>
        <dbReference type="ChEBI" id="CHEBI:29105"/>
        <note>catalytic</note>
    </ligand>
</feature>
<dbReference type="NCBIfam" id="TIGR01241">
    <property type="entry name" value="FtsH_fam"/>
    <property type="match status" value="1"/>
</dbReference>
<dbReference type="InterPro" id="IPR003959">
    <property type="entry name" value="ATPase_AAA_core"/>
</dbReference>
<feature type="binding site" evidence="15">
    <location>
        <position position="431"/>
    </location>
    <ligand>
        <name>Zn(2+)</name>
        <dbReference type="ChEBI" id="CHEBI:29105"/>
        <note>catalytic</note>
    </ligand>
</feature>
<organism evidence="18 19">
    <name type="scientific">Candidatus Falkowbacteria bacterium RIFOXYC2_FULL_48_21</name>
    <dbReference type="NCBI Taxonomy" id="1798005"/>
    <lineage>
        <taxon>Bacteria</taxon>
        <taxon>Candidatus Falkowiibacteriota</taxon>
    </lineage>
</organism>
<dbReference type="GO" id="GO:0004176">
    <property type="term" value="F:ATP-dependent peptidase activity"/>
    <property type="evidence" value="ECO:0007669"/>
    <property type="project" value="InterPro"/>
</dbReference>
<dbReference type="HAMAP" id="MF_01458">
    <property type="entry name" value="FtsH"/>
    <property type="match status" value="1"/>
</dbReference>
<comment type="similarity">
    <text evidence="2 15">In the C-terminal section; belongs to the peptidase M41 family.</text>
</comment>
<keyword evidence="12 15" id="KW-0482">Metalloprotease</keyword>
<comment type="subunit">
    <text evidence="15">Homohexamer.</text>
</comment>
<comment type="function">
    <text evidence="15">Acts as a processive, ATP-dependent zinc metallopeptidase for both cytoplasmic and membrane proteins. Plays a role in the quality control of integral membrane proteins.</text>
</comment>
<keyword evidence="4 15" id="KW-0645">Protease</keyword>
<keyword evidence="10 15" id="KW-0067">ATP-binding</keyword>
<dbReference type="InterPro" id="IPR037219">
    <property type="entry name" value="Peptidase_M41-like"/>
</dbReference>
<dbReference type="SUPFAM" id="SSF140990">
    <property type="entry name" value="FtsH protease domain-like"/>
    <property type="match status" value="1"/>
</dbReference>
<dbReference type="AlphaFoldDB" id="A0A1F5T6P9"/>
<dbReference type="InterPro" id="IPR011546">
    <property type="entry name" value="Pept_M41_FtsH_extracell"/>
</dbReference>
<dbReference type="Pfam" id="PF00004">
    <property type="entry name" value="AAA"/>
    <property type="match status" value="1"/>
</dbReference>
<evidence type="ECO:0000256" key="6">
    <source>
        <dbReference type="ARBA" id="ARBA00022723"/>
    </source>
</evidence>
<comment type="subcellular location">
    <subcellularLocation>
        <location evidence="15">Cell membrane</location>
        <topology evidence="15">Multi-pass membrane protein</topology>
        <orientation evidence="15">Cytoplasmic side</orientation>
    </subcellularLocation>
    <subcellularLocation>
        <location evidence="1">Membrane</location>
    </subcellularLocation>
</comment>
<keyword evidence="18" id="KW-0131">Cell cycle</keyword>
<keyword evidence="11 15" id="KW-1133">Transmembrane helix</keyword>
<keyword evidence="13 15" id="KW-0472">Membrane</keyword>
<feature type="active site" evidence="15">
    <location>
        <position position="428"/>
    </location>
</feature>
<comment type="similarity">
    <text evidence="14 15">In the central section; belongs to the AAA ATPase family.</text>
</comment>
<evidence type="ECO:0000256" key="16">
    <source>
        <dbReference type="RuleBase" id="RU003651"/>
    </source>
</evidence>
<dbReference type="CDD" id="cd19501">
    <property type="entry name" value="RecA-like_FtsH"/>
    <property type="match status" value="1"/>
</dbReference>
<dbReference type="GO" id="GO:0005886">
    <property type="term" value="C:plasma membrane"/>
    <property type="evidence" value="ECO:0007669"/>
    <property type="project" value="UniProtKB-SubCell"/>
</dbReference>
<reference evidence="18 19" key="1">
    <citation type="journal article" date="2016" name="Nat. Commun.">
        <title>Thousands of microbial genomes shed light on interconnected biogeochemical processes in an aquifer system.</title>
        <authorList>
            <person name="Anantharaman K."/>
            <person name="Brown C.T."/>
            <person name="Hug L.A."/>
            <person name="Sharon I."/>
            <person name="Castelle C.J."/>
            <person name="Probst A.J."/>
            <person name="Thomas B.C."/>
            <person name="Singh A."/>
            <person name="Wilkins M.J."/>
            <person name="Karaoz U."/>
            <person name="Brodie E.L."/>
            <person name="Williams K.H."/>
            <person name="Hubbard S.S."/>
            <person name="Banfield J.F."/>
        </authorList>
    </citation>
    <scope>NUCLEOTIDE SEQUENCE [LARGE SCALE GENOMIC DNA]</scope>
</reference>
<sequence length="609" mass="67758">MNKYGVIKNLIIFVVVFLCLASIFSLYNISSKKVERIDIQKMVQEINDEKIAKIEVVGNMLQLTLQDGSKQEMQKESSESLSQLLANLGVDNVKKGKLAIEVKNESGLSFWLNSLLPFLIPFILIVVFIWFMMRSVQGANMKAMSFGQSGARQVKFNGKDKVTFKDVAGVKEAKVELQEVVEFLKFPKKFLALGARIPRGVLLMGAPGTGKTMLAKAVAGEAEVPFFTISGSEFVEMFVGVGASRVRDLFVKAKKNSPCIIFIDEIDAVGRQRGAGLGGSHDEREQTLNQILVEMDGFDPNTNVIVMAATNRPDVLDPALLRPGRFDRRVVLDMPDINDREEILKVHSKKKPLEKEVELRRIAERTPGFSGADLANLFNEAAILAARRDKRKVSQAELIESIEKVMLGPERKSHILSDDEKKVTAVHEAGHALVSHVLPNADPVQKVSIISRGRAAGYTMSLPERERYLHKKSEYIDNLAVLLAGHTAEKLEFGEVTTGASNDLQRATELARSLVTEFAMCDSLAPRTFGDKDELVFLGRDIREQRNYSEKVAEQIDAEIDKFMREAAKTAELVIKENKAKLDAIVKILLEKETIEKEEFAAIVADKKV</sequence>
<proteinExistence type="inferred from homology"/>
<comment type="caution">
    <text evidence="18">The sequence shown here is derived from an EMBL/GenBank/DDBJ whole genome shotgun (WGS) entry which is preliminary data.</text>
</comment>
<evidence type="ECO:0000256" key="13">
    <source>
        <dbReference type="ARBA" id="ARBA00023136"/>
    </source>
</evidence>
<name>A0A1F5T6P9_9BACT</name>
<dbReference type="InterPro" id="IPR041569">
    <property type="entry name" value="AAA_lid_3"/>
</dbReference>
<evidence type="ECO:0000256" key="2">
    <source>
        <dbReference type="ARBA" id="ARBA00010044"/>
    </source>
</evidence>
<dbReference type="SUPFAM" id="SSF52540">
    <property type="entry name" value="P-loop containing nucleoside triphosphate hydrolases"/>
    <property type="match status" value="1"/>
</dbReference>
<dbReference type="PROSITE" id="PS00674">
    <property type="entry name" value="AAA"/>
    <property type="match status" value="1"/>
</dbReference>
<dbReference type="GO" id="GO:0005524">
    <property type="term" value="F:ATP binding"/>
    <property type="evidence" value="ECO:0007669"/>
    <property type="project" value="UniProtKB-UniRule"/>
</dbReference>
<dbReference type="InterPro" id="IPR005936">
    <property type="entry name" value="FtsH"/>
</dbReference>
<feature type="binding site" evidence="15">
    <location>
        <begin position="205"/>
        <end position="212"/>
    </location>
    <ligand>
        <name>ATP</name>
        <dbReference type="ChEBI" id="CHEBI:30616"/>
    </ligand>
</feature>
<keyword evidence="9 15" id="KW-0862">Zinc</keyword>
<evidence type="ECO:0000256" key="5">
    <source>
        <dbReference type="ARBA" id="ARBA00022692"/>
    </source>
</evidence>
<dbReference type="PANTHER" id="PTHR23076">
    <property type="entry name" value="METALLOPROTEASE M41 FTSH"/>
    <property type="match status" value="1"/>
</dbReference>
<evidence type="ECO:0000259" key="17">
    <source>
        <dbReference type="SMART" id="SM00382"/>
    </source>
</evidence>
<dbReference type="PANTHER" id="PTHR23076:SF97">
    <property type="entry name" value="ATP-DEPENDENT ZINC METALLOPROTEASE YME1L1"/>
    <property type="match status" value="1"/>
</dbReference>
<dbReference type="InterPro" id="IPR000642">
    <property type="entry name" value="Peptidase_M41"/>
</dbReference>
<evidence type="ECO:0000256" key="9">
    <source>
        <dbReference type="ARBA" id="ARBA00022833"/>
    </source>
</evidence>
<evidence type="ECO:0000256" key="14">
    <source>
        <dbReference type="ARBA" id="ARBA00061570"/>
    </source>
</evidence>
<dbReference type="Gene3D" id="1.10.8.60">
    <property type="match status" value="1"/>
</dbReference>
<dbReference type="EC" id="3.4.24.-" evidence="15"/>
<feature type="transmembrane region" description="Helical" evidence="15">
    <location>
        <begin position="110"/>
        <end position="133"/>
    </location>
</feature>
<dbReference type="Pfam" id="PF17862">
    <property type="entry name" value="AAA_lid_3"/>
    <property type="match status" value="1"/>
</dbReference>
<feature type="domain" description="AAA+ ATPase" evidence="17">
    <location>
        <begin position="197"/>
        <end position="336"/>
    </location>
</feature>
<evidence type="ECO:0000256" key="15">
    <source>
        <dbReference type="HAMAP-Rule" id="MF_01458"/>
    </source>
</evidence>
<dbReference type="GO" id="GO:0016887">
    <property type="term" value="F:ATP hydrolysis activity"/>
    <property type="evidence" value="ECO:0007669"/>
    <property type="project" value="UniProtKB-UniRule"/>
</dbReference>
<dbReference type="InterPro" id="IPR027417">
    <property type="entry name" value="P-loop_NTPase"/>
</dbReference>
<protein>
    <recommendedName>
        <fullName evidence="15">ATP-dependent zinc metalloprotease FtsH</fullName>
        <ecNumber evidence="15">3.4.24.-</ecNumber>
    </recommendedName>
</protein>
<evidence type="ECO:0000313" key="19">
    <source>
        <dbReference type="Proteomes" id="UP000178656"/>
    </source>
</evidence>
<dbReference type="EMBL" id="MFGM01000082">
    <property type="protein sequence ID" value="OGF34151.1"/>
    <property type="molecule type" value="Genomic_DNA"/>
</dbReference>
<dbReference type="FunFam" id="1.20.58.760:FF:000001">
    <property type="entry name" value="ATP-dependent zinc metalloprotease FtsH"/>
    <property type="match status" value="1"/>
</dbReference>
<keyword evidence="18" id="KW-0132">Cell division</keyword>
<evidence type="ECO:0000256" key="8">
    <source>
        <dbReference type="ARBA" id="ARBA00022801"/>
    </source>
</evidence>
<evidence type="ECO:0000256" key="10">
    <source>
        <dbReference type="ARBA" id="ARBA00022840"/>
    </source>
</evidence>
<dbReference type="Gene3D" id="1.20.58.760">
    <property type="entry name" value="Peptidase M41"/>
    <property type="match status" value="1"/>
</dbReference>
<keyword evidence="8 15" id="KW-0378">Hydrolase</keyword>
<comment type="similarity">
    <text evidence="16">Belongs to the AAA ATPase family.</text>
</comment>
<dbReference type="InterPro" id="IPR003593">
    <property type="entry name" value="AAA+_ATPase"/>
</dbReference>
<dbReference type="GO" id="GO:0051301">
    <property type="term" value="P:cell division"/>
    <property type="evidence" value="ECO:0007669"/>
    <property type="project" value="UniProtKB-KW"/>
</dbReference>
<dbReference type="InterPro" id="IPR003960">
    <property type="entry name" value="ATPase_AAA_CS"/>
</dbReference>
<dbReference type="Gene3D" id="3.40.50.300">
    <property type="entry name" value="P-loop containing nucleotide triphosphate hydrolases"/>
    <property type="match status" value="1"/>
</dbReference>
<dbReference type="GO" id="GO:0030163">
    <property type="term" value="P:protein catabolic process"/>
    <property type="evidence" value="ECO:0007669"/>
    <property type="project" value="UniProtKB-UniRule"/>
</dbReference>
<dbReference type="GO" id="GO:0006508">
    <property type="term" value="P:proteolysis"/>
    <property type="evidence" value="ECO:0007669"/>
    <property type="project" value="UniProtKB-KW"/>
</dbReference>
<dbReference type="FunFam" id="1.10.8.60:FF:000001">
    <property type="entry name" value="ATP-dependent zinc metalloprotease FtsH"/>
    <property type="match status" value="1"/>
</dbReference>
<evidence type="ECO:0000256" key="4">
    <source>
        <dbReference type="ARBA" id="ARBA00022670"/>
    </source>
</evidence>
<keyword evidence="6 15" id="KW-0479">Metal-binding</keyword>
<gene>
    <name evidence="15" type="primary">ftsH</name>
    <name evidence="18" type="ORF">A2482_04535</name>
</gene>
<evidence type="ECO:0000256" key="7">
    <source>
        <dbReference type="ARBA" id="ARBA00022741"/>
    </source>
</evidence>
<dbReference type="FunFam" id="3.40.50.300:FF:000001">
    <property type="entry name" value="ATP-dependent zinc metalloprotease FtsH"/>
    <property type="match status" value="1"/>
</dbReference>
<dbReference type="SMART" id="SM00382">
    <property type="entry name" value="AAA"/>
    <property type="match status" value="1"/>
</dbReference>
<dbReference type="Proteomes" id="UP000178656">
    <property type="component" value="Unassembled WGS sequence"/>
</dbReference>
<keyword evidence="3 15" id="KW-1003">Cell membrane</keyword>